<feature type="region of interest" description="Disordered" evidence="1">
    <location>
        <begin position="1"/>
        <end position="32"/>
    </location>
</feature>
<keyword evidence="2" id="KW-0812">Transmembrane</keyword>
<accession>A0A6A5WJA8</accession>
<evidence type="ECO:0000313" key="3">
    <source>
        <dbReference type="EMBL" id="KAF2000889.1"/>
    </source>
</evidence>
<organism evidence="3 4">
    <name type="scientific">Amniculicola lignicola CBS 123094</name>
    <dbReference type="NCBI Taxonomy" id="1392246"/>
    <lineage>
        <taxon>Eukaryota</taxon>
        <taxon>Fungi</taxon>
        <taxon>Dikarya</taxon>
        <taxon>Ascomycota</taxon>
        <taxon>Pezizomycotina</taxon>
        <taxon>Dothideomycetes</taxon>
        <taxon>Pleosporomycetidae</taxon>
        <taxon>Pleosporales</taxon>
        <taxon>Amniculicolaceae</taxon>
        <taxon>Amniculicola</taxon>
    </lineage>
</organism>
<evidence type="ECO:0000256" key="1">
    <source>
        <dbReference type="SAM" id="MobiDB-lite"/>
    </source>
</evidence>
<feature type="transmembrane region" description="Helical" evidence="2">
    <location>
        <begin position="184"/>
        <end position="203"/>
    </location>
</feature>
<proteinExistence type="predicted"/>
<evidence type="ECO:0000313" key="4">
    <source>
        <dbReference type="Proteomes" id="UP000799779"/>
    </source>
</evidence>
<gene>
    <name evidence="3" type="ORF">P154DRAFT_189767</name>
</gene>
<keyword evidence="2" id="KW-0472">Membrane</keyword>
<sequence length="223" mass="24870">MDILNSLLSPSPSTPQPTPLFSSSKPSKRPSRGPIAPLPPLLLATSAIHILSGTTYLLSPLLIQTPESIPVIQNLGLQNLSWGVTILIATRFGNKTTHGFIWWGLISKDLIVCLGNAAFWGWRVLGERRRRWKVRKSEREAEEEKLDMPGMYLASARELEEGLPLERKRAIEVERAQKTLFGRLAIENVLTSTAFLSLAWFLLGSKSARGSLRADLWTGVFKR</sequence>
<keyword evidence="4" id="KW-1185">Reference proteome</keyword>
<protein>
    <submittedName>
        <fullName evidence="3">Uncharacterized protein</fullName>
    </submittedName>
</protein>
<keyword evidence="2" id="KW-1133">Transmembrane helix</keyword>
<feature type="compositionally biased region" description="Low complexity" evidence="1">
    <location>
        <begin position="1"/>
        <end position="11"/>
    </location>
</feature>
<feature type="transmembrane region" description="Helical" evidence="2">
    <location>
        <begin position="100"/>
        <end position="125"/>
    </location>
</feature>
<dbReference type="Proteomes" id="UP000799779">
    <property type="component" value="Unassembled WGS sequence"/>
</dbReference>
<reference evidence="3" key="1">
    <citation type="journal article" date="2020" name="Stud. Mycol.">
        <title>101 Dothideomycetes genomes: a test case for predicting lifestyles and emergence of pathogens.</title>
        <authorList>
            <person name="Haridas S."/>
            <person name="Albert R."/>
            <person name="Binder M."/>
            <person name="Bloem J."/>
            <person name="Labutti K."/>
            <person name="Salamov A."/>
            <person name="Andreopoulos B."/>
            <person name="Baker S."/>
            <person name="Barry K."/>
            <person name="Bills G."/>
            <person name="Bluhm B."/>
            <person name="Cannon C."/>
            <person name="Castanera R."/>
            <person name="Culley D."/>
            <person name="Daum C."/>
            <person name="Ezra D."/>
            <person name="Gonzalez J."/>
            <person name="Henrissat B."/>
            <person name="Kuo A."/>
            <person name="Liang C."/>
            <person name="Lipzen A."/>
            <person name="Lutzoni F."/>
            <person name="Magnuson J."/>
            <person name="Mondo S."/>
            <person name="Nolan M."/>
            <person name="Ohm R."/>
            <person name="Pangilinan J."/>
            <person name="Park H.-J."/>
            <person name="Ramirez L."/>
            <person name="Alfaro M."/>
            <person name="Sun H."/>
            <person name="Tritt A."/>
            <person name="Yoshinaga Y."/>
            <person name="Zwiers L.-H."/>
            <person name="Turgeon B."/>
            <person name="Goodwin S."/>
            <person name="Spatafora J."/>
            <person name="Crous P."/>
            <person name="Grigoriev I."/>
        </authorList>
    </citation>
    <scope>NUCLEOTIDE SEQUENCE</scope>
    <source>
        <strain evidence="3">CBS 123094</strain>
    </source>
</reference>
<dbReference type="EMBL" id="ML977586">
    <property type="protein sequence ID" value="KAF2000889.1"/>
    <property type="molecule type" value="Genomic_DNA"/>
</dbReference>
<evidence type="ECO:0000256" key="2">
    <source>
        <dbReference type="SAM" id="Phobius"/>
    </source>
</evidence>
<name>A0A6A5WJA8_9PLEO</name>
<dbReference type="AlphaFoldDB" id="A0A6A5WJA8"/>